<dbReference type="SMART" id="SM00388">
    <property type="entry name" value="HisKA"/>
    <property type="match status" value="1"/>
</dbReference>
<dbReference type="CDD" id="cd00082">
    <property type="entry name" value="HisKA"/>
    <property type="match status" value="1"/>
</dbReference>
<feature type="transmembrane region" description="Helical" evidence="17">
    <location>
        <begin position="6"/>
        <end position="27"/>
    </location>
</feature>
<protein>
    <recommendedName>
        <fullName evidence="16">Heme sensor protein HssS</fullName>
        <ecNumber evidence="3">2.7.13.3</ecNumber>
    </recommendedName>
</protein>
<keyword evidence="21" id="KW-1185">Reference proteome</keyword>
<keyword evidence="6" id="KW-0808">Transferase</keyword>
<evidence type="ECO:0000256" key="17">
    <source>
        <dbReference type="SAM" id="Phobius"/>
    </source>
</evidence>
<dbReference type="CDD" id="cd06225">
    <property type="entry name" value="HAMP"/>
    <property type="match status" value="1"/>
</dbReference>
<dbReference type="Gene3D" id="3.30.565.10">
    <property type="entry name" value="Histidine kinase-like ATPase, C-terminal domain"/>
    <property type="match status" value="1"/>
</dbReference>
<keyword evidence="10" id="KW-0067">ATP-binding</keyword>
<dbReference type="InterPro" id="IPR003660">
    <property type="entry name" value="HAMP_dom"/>
</dbReference>
<evidence type="ECO:0000256" key="3">
    <source>
        <dbReference type="ARBA" id="ARBA00012438"/>
    </source>
</evidence>
<dbReference type="EC" id="2.7.13.3" evidence="3"/>
<gene>
    <name evidence="20" type="ORF">P0Y55_11445</name>
</gene>
<evidence type="ECO:0000256" key="6">
    <source>
        <dbReference type="ARBA" id="ARBA00022679"/>
    </source>
</evidence>
<proteinExistence type="predicted"/>
<dbReference type="Pfam" id="PF00672">
    <property type="entry name" value="HAMP"/>
    <property type="match status" value="1"/>
</dbReference>
<evidence type="ECO:0000256" key="8">
    <source>
        <dbReference type="ARBA" id="ARBA00022741"/>
    </source>
</evidence>
<evidence type="ECO:0000313" key="21">
    <source>
        <dbReference type="Proteomes" id="UP001178662"/>
    </source>
</evidence>
<dbReference type="InterPro" id="IPR005467">
    <property type="entry name" value="His_kinase_dom"/>
</dbReference>
<evidence type="ECO:0000259" key="19">
    <source>
        <dbReference type="PROSITE" id="PS50885"/>
    </source>
</evidence>
<dbReference type="SUPFAM" id="SSF55874">
    <property type="entry name" value="ATPase domain of HSP90 chaperone/DNA topoisomerase II/histidine kinase"/>
    <property type="match status" value="1"/>
</dbReference>
<keyword evidence="13" id="KW-0843">Virulence</keyword>
<reference evidence="20" key="1">
    <citation type="submission" date="2023-03" db="EMBL/GenBank/DDBJ databases">
        <title>Andean soil-derived lignocellulolytic bacterial consortium as a source of novel taxa and putative plastic-active enzymes.</title>
        <authorList>
            <person name="Diaz-Garcia L."/>
            <person name="Chuvochina M."/>
            <person name="Feuerriegel G."/>
            <person name="Bunk B."/>
            <person name="Sproer C."/>
            <person name="Streit W.R."/>
            <person name="Rodriguez L.M."/>
            <person name="Overmann J."/>
            <person name="Jimenez D.J."/>
        </authorList>
    </citation>
    <scope>NUCLEOTIDE SEQUENCE</scope>
    <source>
        <strain evidence="20">MAG 2441</strain>
    </source>
</reference>
<dbReference type="EMBL" id="CP119317">
    <property type="protein sequence ID" value="WEK53206.1"/>
    <property type="molecule type" value="Genomic_DNA"/>
</dbReference>
<feature type="domain" description="Histidine kinase" evidence="18">
    <location>
        <begin position="240"/>
        <end position="455"/>
    </location>
</feature>
<dbReference type="Gene3D" id="1.10.287.130">
    <property type="match status" value="1"/>
</dbReference>
<evidence type="ECO:0000256" key="2">
    <source>
        <dbReference type="ARBA" id="ARBA00004651"/>
    </source>
</evidence>
<dbReference type="SUPFAM" id="SSF158472">
    <property type="entry name" value="HAMP domain-like"/>
    <property type="match status" value="1"/>
</dbReference>
<evidence type="ECO:0000259" key="18">
    <source>
        <dbReference type="PROSITE" id="PS50109"/>
    </source>
</evidence>
<evidence type="ECO:0000256" key="10">
    <source>
        <dbReference type="ARBA" id="ARBA00022840"/>
    </source>
</evidence>
<evidence type="ECO:0000256" key="9">
    <source>
        <dbReference type="ARBA" id="ARBA00022777"/>
    </source>
</evidence>
<dbReference type="PANTHER" id="PTHR45528:SF11">
    <property type="entry name" value="HISTIDINE KINASE"/>
    <property type="match status" value="1"/>
</dbReference>
<dbReference type="SUPFAM" id="SSF47384">
    <property type="entry name" value="Homodimeric domain of signal transducing histidine kinase"/>
    <property type="match status" value="1"/>
</dbReference>
<dbReference type="Gene3D" id="6.10.340.10">
    <property type="match status" value="1"/>
</dbReference>
<dbReference type="PROSITE" id="PS50109">
    <property type="entry name" value="HIS_KIN"/>
    <property type="match status" value="1"/>
</dbReference>
<evidence type="ECO:0000256" key="16">
    <source>
        <dbReference type="ARBA" id="ARBA00040841"/>
    </source>
</evidence>
<dbReference type="GO" id="GO:0005886">
    <property type="term" value="C:plasma membrane"/>
    <property type="evidence" value="ECO:0007669"/>
    <property type="project" value="UniProtKB-SubCell"/>
</dbReference>
<dbReference type="InterPro" id="IPR036890">
    <property type="entry name" value="HATPase_C_sf"/>
</dbReference>
<evidence type="ECO:0000256" key="15">
    <source>
        <dbReference type="ARBA" id="ARBA00037219"/>
    </source>
</evidence>
<dbReference type="Proteomes" id="UP001178662">
    <property type="component" value="Chromosome"/>
</dbReference>
<dbReference type="InterPro" id="IPR003661">
    <property type="entry name" value="HisK_dim/P_dom"/>
</dbReference>
<keyword evidence="8" id="KW-0547">Nucleotide-binding</keyword>
<dbReference type="SMART" id="SM00304">
    <property type="entry name" value="HAMP"/>
    <property type="match status" value="1"/>
</dbReference>
<evidence type="ECO:0000256" key="7">
    <source>
        <dbReference type="ARBA" id="ARBA00022692"/>
    </source>
</evidence>
<evidence type="ECO:0000256" key="11">
    <source>
        <dbReference type="ARBA" id="ARBA00022989"/>
    </source>
</evidence>
<dbReference type="CDD" id="cd00075">
    <property type="entry name" value="HATPase"/>
    <property type="match status" value="1"/>
</dbReference>
<keyword evidence="4" id="KW-1003">Cell membrane</keyword>
<dbReference type="FunFam" id="3.30.565.10:FF:000006">
    <property type="entry name" value="Sensor histidine kinase WalK"/>
    <property type="match status" value="1"/>
</dbReference>
<keyword evidence="5" id="KW-0597">Phosphoprotein</keyword>
<sequence length="455" mass="51302">MIKSLYFRMICIFLGSVIFSIIIGFVITNQLYKDQLIGLTQDNLIANGKAIIQAYKQSEPHSREALIEGMSALPLYSVRLYDETGNTVTEAGSVANNNHAFVVSDERLASVLQGGVNREKPRKGFEHIGVGLPFDIEGKHYALFIQLNLAKLGSTFGDLLKTQLLIVLLFGSLLILLSVRYIVRPIQHMTKATRRMAKGDFSIHLKTKRQDELGQLTISFNQMAHELGMLEKIRRQFVSDVSHEIQSPLTSIKGFTQALKSKKLDEESRLRLLNIIEEESNRLSRLSENLLQLSSLEYEHLQLNLRKFRLDEQIRKVIIYLEPQWSAKGLDIELDLKEIQLTADEDKLIQVWANLIGNSIKFTDYNGSIHIAGKETARGVEIAITDNGQGIAEEEIHNIFKPFYKVDKSREGSTNGNGIGLSIVKRIVDLHHGDIQVESIDQEGTTFTVFLPSSQ</sequence>
<evidence type="ECO:0000256" key="14">
    <source>
        <dbReference type="ARBA" id="ARBA00023136"/>
    </source>
</evidence>
<dbReference type="GO" id="GO:0000155">
    <property type="term" value="F:phosphorelay sensor kinase activity"/>
    <property type="evidence" value="ECO:0007669"/>
    <property type="project" value="InterPro"/>
</dbReference>
<evidence type="ECO:0000313" key="20">
    <source>
        <dbReference type="EMBL" id="WEK53206.1"/>
    </source>
</evidence>
<evidence type="ECO:0000256" key="5">
    <source>
        <dbReference type="ARBA" id="ARBA00022553"/>
    </source>
</evidence>
<keyword evidence="11 17" id="KW-1133">Transmembrane helix</keyword>
<evidence type="ECO:0000256" key="4">
    <source>
        <dbReference type="ARBA" id="ARBA00022475"/>
    </source>
</evidence>
<organism evidence="20 21">
    <name type="scientific">Candidatus Cohnella colombiensis</name>
    <dbReference type="NCBI Taxonomy" id="3121368"/>
    <lineage>
        <taxon>Bacteria</taxon>
        <taxon>Bacillati</taxon>
        <taxon>Bacillota</taxon>
        <taxon>Bacilli</taxon>
        <taxon>Bacillales</taxon>
        <taxon>Paenibacillaceae</taxon>
        <taxon>Cohnella</taxon>
    </lineage>
</organism>
<evidence type="ECO:0000256" key="1">
    <source>
        <dbReference type="ARBA" id="ARBA00000085"/>
    </source>
</evidence>
<dbReference type="InterPro" id="IPR036097">
    <property type="entry name" value="HisK_dim/P_sf"/>
</dbReference>
<dbReference type="Pfam" id="PF00512">
    <property type="entry name" value="HisKA"/>
    <property type="match status" value="1"/>
</dbReference>
<dbReference type="GO" id="GO:0005524">
    <property type="term" value="F:ATP binding"/>
    <property type="evidence" value="ECO:0007669"/>
    <property type="project" value="UniProtKB-KW"/>
</dbReference>
<dbReference type="PRINTS" id="PR00344">
    <property type="entry name" value="BCTRLSENSOR"/>
</dbReference>
<dbReference type="SMART" id="SM00387">
    <property type="entry name" value="HATPase_c"/>
    <property type="match status" value="1"/>
</dbReference>
<accession>A0AA95EUE7</accession>
<comment type="catalytic activity">
    <reaction evidence="1">
        <text>ATP + protein L-histidine = ADP + protein N-phospho-L-histidine.</text>
        <dbReference type="EC" id="2.7.13.3"/>
    </reaction>
</comment>
<keyword evidence="12" id="KW-0902">Two-component regulatory system</keyword>
<evidence type="ECO:0000256" key="13">
    <source>
        <dbReference type="ARBA" id="ARBA00023026"/>
    </source>
</evidence>
<feature type="transmembrane region" description="Helical" evidence="17">
    <location>
        <begin position="164"/>
        <end position="183"/>
    </location>
</feature>
<dbReference type="PROSITE" id="PS50885">
    <property type="entry name" value="HAMP"/>
    <property type="match status" value="1"/>
</dbReference>
<comment type="function">
    <text evidence="15">Member of the two-component regulatory system HssS/HssR involved in intracellular heme homeostasis and tempering of staphylococcal virulence. HssS functions as a heme sensor histidine kinase which is autophosphorylated at a histidine residue and transfers its phosphate group to an aspartate residue of HssR. HssR/HssS activates the expression of hrtAB, an efflux pump, in response to extracellular heme, hemin, hemoglobin or blood.</text>
</comment>
<feature type="domain" description="HAMP" evidence="19">
    <location>
        <begin position="180"/>
        <end position="232"/>
    </location>
</feature>
<dbReference type="InterPro" id="IPR003594">
    <property type="entry name" value="HATPase_dom"/>
</dbReference>
<keyword evidence="9 20" id="KW-0418">Kinase</keyword>
<evidence type="ECO:0000256" key="12">
    <source>
        <dbReference type="ARBA" id="ARBA00023012"/>
    </source>
</evidence>
<dbReference type="PANTHER" id="PTHR45528">
    <property type="entry name" value="SENSOR HISTIDINE KINASE CPXA"/>
    <property type="match status" value="1"/>
</dbReference>
<dbReference type="InterPro" id="IPR050398">
    <property type="entry name" value="HssS/ArlS-like"/>
</dbReference>
<keyword evidence="14 17" id="KW-0472">Membrane</keyword>
<name>A0AA95EUE7_9BACL</name>
<dbReference type="FunFam" id="1.10.287.130:FF:000001">
    <property type="entry name" value="Two-component sensor histidine kinase"/>
    <property type="match status" value="1"/>
</dbReference>
<keyword evidence="7 17" id="KW-0812">Transmembrane</keyword>
<dbReference type="InterPro" id="IPR004358">
    <property type="entry name" value="Sig_transdc_His_kin-like_C"/>
</dbReference>
<dbReference type="Pfam" id="PF02518">
    <property type="entry name" value="HATPase_c"/>
    <property type="match status" value="1"/>
</dbReference>
<comment type="subcellular location">
    <subcellularLocation>
        <location evidence="2">Cell membrane</location>
        <topology evidence="2">Multi-pass membrane protein</topology>
    </subcellularLocation>
</comment>
<dbReference type="AlphaFoldDB" id="A0AA95EUE7"/>